<proteinExistence type="predicted"/>
<feature type="region of interest" description="Disordered" evidence="1">
    <location>
        <begin position="117"/>
        <end position="161"/>
    </location>
</feature>
<evidence type="ECO:0000313" key="3">
    <source>
        <dbReference type="Proteomes" id="UP000289886"/>
    </source>
</evidence>
<accession>A0A444UWG2</accession>
<keyword evidence="3" id="KW-1185">Reference proteome</keyword>
<dbReference type="EMBL" id="SCEB01006133">
    <property type="protein sequence ID" value="RXM92513.1"/>
    <property type="molecule type" value="Genomic_DNA"/>
</dbReference>
<dbReference type="AlphaFoldDB" id="A0A444UWG2"/>
<comment type="caution">
    <text evidence="2">The sequence shown here is derived from an EMBL/GenBank/DDBJ whole genome shotgun (WGS) entry which is preliminary data.</text>
</comment>
<feature type="compositionally biased region" description="Low complexity" evidence="1">
    <location>
        <begin position="1"/>
        <end position="22"/>
    </location>
</feature>
<sequence length="352" mass="39019">MNRMMSNTSSMSSDSNLSISSSTPATEQVPARRNSIPGIKMPMWGNTRSLSSPATAKTGKDIFTFVVTPDRVPQFIIPPLDIQEDQRFFNKERAAGWQQQKQQHICFSQEDNYTSRVAPSSSLDCPPMQSRRARRSSSDPFTKGYGPPRKNSFPCPFPETDIPDPVTRAALSLPHLSKITTPYGFLTLGESPQVTNQEALFFQGHVPRPCGEGEARAEGLGRRRSREEQGVGCSSLDLKNNSSQGRSIQKEPLGEKPRKGVLKHSRFYGIDRSAWLRGLPDTEIEEEASESQPPTPQNPDNGGSSQDPSPPQRRSRKISFRGLLKKHFASLKEMRFGLSHHSAASRPTASSH</sequence>
<dbReference type="PANTHER" id="PTHR46291:SF4">
    <property type="entry name" value="C2 CALCIUM-DEPENDENT DOMAIN-CONTAINING PROTEIN 4C-LIKE"/>
    <property type="match status" value="1"/>
</dbReference>
<feature type="compositionally biased region" description="Basic and acidic residues" evidence="1">
    <location>
        <begin position="248"/>
        <end position="258"/>
    </location>
</feature>
<protein>
    <recommendedName>
        <fullName evidence="4">C2 calcium-dependent domain-containing protein 4C</fullName>
    </recommendedName>
</protein>
<feature type="compositionally biased region" description="Polar residues" evidence="1">
    <location>
        <begin position="46"/>
        <end position="55"/>
    </location>
</feature>
<evidence type="ECO:0000313" key="2">
    <source>
        <dbReference type="EMBL" id="RXM92513.1"/>
    </source>
</evidence>
<feature type="region of interest" description="Disordered" evidence="1">
    <location>
        <begin position="1"/>
        <end position="55"/>
    </location>
</feature>
<evidence type="ECO:0000256" key="1">
    <source>
        <dbReference type="SAM" id="MobiDB-lite"/>
    </source>
</evidence>
<feature type="compositionally biased region" description="Polar residues" evidence="1">
    <location>
        <begin position="237"/>
        <end position="247"/>
    </location>
</feature>
<organism evidence="2 3">
    <name type="scientific">Acipenser ruthenus</name>
    <name type="common">Sterlet sturgeon</name>
    <dbReference type="NCBI Taxonomy" id="7906"/>
    <lineage>
        <taxon>Eukaryota</taxon>
        <taxon>Metazoa</taxon>
        <taxon>Chordata</taxon>
        <taxon>Craniata</taxon>
        <taxon>Vertebrata</taxon>
        <taxon>Euteleostomi</taxon>
        <taxon>Actinopterygii</taxon>
        <taxon>Chondrostei</taxon>
        <taxon>Acipenseriformes</taxon>
        <taxon>Acipenseridae</taxon>
        <taxon>Acipenser</taxon>
    </lineage>
</organism>
<reference evidence="2 3" key="1">
    <citation type="submission" date="2019-01" db="EMBL/GenBank/DDBJ databases">
        <title>Draft Genome and Complete Hox-Cluster Characterization of the Sterlet Sturgeon (Acipenser ruthenus).</title>
        <authorList>
            <person name="Wei Q."/>
        </authorList>
    </citation>
    <scope>NUCLEOTIDE SEQUENCE [LARGE SCALE GENOMIC DNA]</scope>
    <source>
        <strain evidence="2">WHYD16114868_AA</strain>
        <tissue evidence="2">Blood</tissue>
    </source>
</reference>
<dbReference type="InterPro" id="IPR043549">
    <property type="entry name" value="C2C4C/C2C4D"/>
</dbReference>
<feature type="region of interest" description="Disordered" evidence="1">
    <location>
        <begin position="282"/>
        <end position="320"/>
    </location>
</feature>
<name>A0A444UWG2_ACIRT</name>
<dbReference type="Proteomes" id="UP000289886">
    <property type="component" value="Unassembled WGS sequence"/>
</dbReference>
<feature type="region of interest" description="Disordered" evidence="1">
    <location>
        <begin position="205"/>
        <end position="260"/>
    </location>
</feature>
<dbReference type="PANTHER" id="PTHR46291">
    <property type="entry name" value="C2 DOMAIN-CONTAINING PROTEIN"/>
    <property type="match status" value="1"/>
</dbReference>
<gene>
    <name evidence="2" type="ORF">EOD39_20055</name>
</gene>
<feature type="compositionally biased region" description="Basic and acidic residues" evidence="1">
    <location>
        <begin position="211"/>
        <end position="229"/>
    </location>
</feature>
<evidence type="ECO:0008006" key="4">
    <source>
        <dbReference type="Google" id="ProtNLM"/>
    </source>
</evidence>